<name>A0A8T2V8A4_CERRI</name>
<dbReference type="OrthoDB" id="10248475at2759"/>
<comment type="similarity">
    <text evidence="2 8">Belongs to the beta-class carbonic anhydrase family.</text>
</comment>
<dbReference type="PROSITE" id="PS00704">
    <property type="entry name" value="PROK_CO2_ANHYDRASE_1"/>
    <property type="match status" value="1"/>
</dbReference>
<dbReference type="GO" id="GO:0008270">
    <property type="term" value="F:zinc ion binding"/>
    <property type="evidence" value="ECO:0007669"/>
    <property type="project" value="UniProtKB-UniRule"/>
</dbReference>
<dbReference type="Proteomes" id="UP000825935">
    <property type="component" value="Chromosome 3"/>
</dbReference>
<dbReference type="Gene3D" id="3.40.1050.10">
    <property type="entry name" value="Carbonic anhydrase"/>
    <property type="match status" value="1"/>
</dbReference>
<feature type="binding site" evidence="7">
    <location>
        <position position="177"/>
    </location>
    <ligand>
        <name>Zn(2+)</name>
        <dbReference type="ChEBI" id="CHEBI:29105"/>
    </ligand>
</feature>
<keyword evidence="5 8" id="KW-0456">Lyase</keyword>
<dbReference type="GO" id="GO:0004089">
    <property type="term" value="F:carbonate dehydratase activity"/>
    <property type="evidence" value="ECO:0007669"/>
    <property type="project" value="UniProtKB-UniRule"/>
</dbReference>
<feature type="binding site" evidence="7">
    <location>
        <position position="116"/>
    </location>
    <ligand>
        <name>Zn(2+)</name>
        <dbReference type="ChEBI" id="CHEBI:29105"/>
    </ligand>
</feature>
<evidence type="ECO:0000313" key="10">
    <source>
        <dbReference type="Proteomes" id="UP000825935"/>
    </source>
</evidence>
<dbReference type="EMBL" id="CM035408">
    <property type="protein sequence ID" value="KAH7441935.1"/>
    <property type="molecule type" value="Genomic_DNA"/>
</dbReference>
<evidence type="ECO:0000256" key="1">
    <source>
        <dbReference type="ARBA" id="ARBA00002904"/>
    </source>
</evidence>
<feature type="binding site" evidence="7">
    <location>
        <position position="118"/>
    </location>
    <ligand>
        <name>Zn(2+)</name>
        <dbReference type="ChEBI" id="CHEBI:29105"/>
    </ligand>
</feature>
<dbReference type="FunFam" id="3.40.1050.10:FF:000003">
    <property type="entry name" value="Carbonic anhydrase"/>
    <property type="match status" value="1"/>
</dbReference>
<dbReference type="PANTHER" id="PTHR11002:SF56">
    <property type="entry name" value="BETA CARBONIC ANHYDRASE 2, CHLOROPLASTIC"/>
    <property type="match status" value="1"/>
</dbReference>
<evidence type="ECO:0000256" key="2">
    <source>
        <dbReference type="ARBA" id="ARBA00006217"/>
    </source>
</evidence>
<dbReference type="GO" id="GO:0015976">
    <property type="term" value="P:carbon utilization"/>
    <property type="evidence" value="ECO:0007669"/>
    <property type="project" value="InterPro"/>
</dbReference>
<dbReference type="InterPro" id="IPR036874">
    <property type="entry name" value="Carbonic_anhydrase_sf"/>
</dbReference>
<evidence type="ECO:0000256" key="6">
    <source>
        <dbReference type="ARBA" id="ARBA00048348"/>
    </source>
</evidence>
<dbReference type="InterPro" id="IPR045066">
    <property type="entry name" value="Beta_CA_cladeB"/>
</dbReference>
<comment type="caution">
    <text evidence="9">The sequence shown here is derived from an EMBL/GenBank/DDBJ whole genome shotgun (WGS) entry which is preliminary data.</text>
</comment>
<dbReference type="PROSITE" id="PS00705">
    <property type="entry name" value="PROK_CO2_ANHYDRASE_2"/>
    <property type="match status" value="1"/>
</dbReference>
<accession>A0A8T2V8A4</accession>
<dbReference type="Pfam" id="PF00484">
    <property type="entry name" value="Pro_CA"/>
    <property type="match status" value="1"/>
</dbReference>
<dbReference type="PANTHER" id="PTHR11002">
    <property type="entry name" value="CARBONIC ANHYDRASE"/>
    <property type="match status" value="1"/>
</dbReference>
<dbReference type="EC" id="4.2.1.1" evidence="3 8"/>
<evidence type="ECO:0000256" key="3">
    <source>
        <dbReference type="ARBA" id="ARBA00012925"/>
    </source>
</evidence>
<sequence length="288" mass="32202">MEWIICRSVAIGNCASRMGRFGNENAYETAIDSLDNLLKNCPELKEKAGKKIEELVKELSLEAKVEHDVKAVVSQLDPVEKIRKGFQEFKAHFKKEQTLFKALAESQHPKWMIIACSDSRVDPALVLGLGLGEAFIVRNIASLVPPHSKESGHSSGASAIEYAVLHLKVEHIMIVGHSRCGGIKALLGMKEDGSNRFSEYIEDWIAIANNASKTAKAKCSHDSPFEDQWTCCVKESVNVSLWNCMSYPFVKEAVQQKKLALHGAYFDFVNGDFQRWALNYRVDEPESL</sequence>
<comment type="catalytic activity">
    <reaction evidence="6 8">
        <text>hydrogencarbonate + H(+) = CO2 + H2O</text>
        <dbReference type="Rhea" id="RHEA:10748"/>
        <dbReference type="ChEBI" id="CHEBI:15377"/>
        <dbReference type="ChEBI" id="CHEBI:15378"/>
        <dbReference type="ChEBI" id="CHEBI:16526"/>
        <dbReference type="ChEBI" id="CHEBI:17544"/>
        <dbReference type="EC" id="4.2.1.1"/>
    </reaction>
</comment>
<protein>
    <recommendedName>
        <fullName evidence="3 8">Carbonic anhydrase</fullName>
        <ecNumber evidence="3 8">4.2.1.1</ecNumber>
    </recommendedName>
    <alternativeName>
        <fullName evidence="8">Carbonate dehydratase</fullName>
    </alternativeName>
</protein>
<dbReference type="OMA" id="CQCLDHL"/>
<dbReference type="InterPro" id="IPR001765">
    <property type="entry name" value="Carbonic_anhydrase"/>
</dbReference>
<comment type="function">
    <text evidence="1 8">Reversible hydration of carbon dioxide.</text>
</comment>
<evidence type="ECO:0000256" key="7">
    <source>
        <dbReference type="PIRSR" id="PIRSR601765-1"/>
    </source>
</evidence>
<feature type="binding site" evidence="7">
    <location>
        <position position="180"/>
    </location>
    <ligand>
        <name>Zn(2+)</name>
        <dbReference type="ChEBI" id="CHEBI:29105"/>
    </ligand>
</feature>
<evidence type="ECO:0000256" key="4">
    <source>
        <dbReference type="ARBA" id="ARBA00022833"/>
    </source>
</evidence>
<gene>
    <name evidence="9" type="ORF">KP509_03G062800</name>
</gene>
<dbReference type="SMART" id="SM00947">
    <property type="entry name" value="Pro_CA"/>
    <property type="match status" value="1"/>
</dbReference>
<dbReference type="CDD" id="cd00884">
    <property type="entry name" value="beta_CA_cladeB"/>
    <property type="match status" value="1"/>
</dbReference>
<keyword evidence="4 7" id="KW-0862">Zinc</keyword>
<evidence type="ECO:0000313" key="9">
    <source>
        <dbReference type="EMBL" id="KAH7441935.1"/>
    </source>
</evidence>
<evidence type="ECO:0000256" key="5">
    <source>
        <dbReference type="ARBA" id="ARBA00023239"/>
    </source>
</evidence>
<comment type="cofactor">
    <cofactor evidence="7">
        <name>Zn(2+)</name>
        <dbReference type="ChEBI" id="CHEBI:29105"/>
    </cofactor>
    <text evidence="7">Binds 1 zinc ion per subunit.</text>
</comment>
<organism evidence="9 10">
    <name type="scientific">Ceratopteris richardii</name>
    <name type="common">Triangle waterfern</name>
    <dbReference type="NCBI Taxonomy" id="49495"/>
    <lineage>
        <taxon>Eukaryota</taxon>
        <taxon>Viridiplantae</taxon>
        <taxon>Streptophyta</taxon>
        <taxon>Embryophyta</taxon>
        <taxon>Tracheophyta</taxon>
        <taxon>Polypodiopsida</taxon>
        <taxon>Polypodiidae</taxon>
        <taxon>Polypodiales</taxon>
        <taxon>Pteridineae</taxon>
        <taxon>Pteridaceae</taxon>
        <taxon>Parkerioideae</taxon>
        <taxon>Ceratopteris</taxon>
    </lineage>
</organism>
<keyword evidence="7" id="KW-0479">Metal-binding</keyword>
<keyword evidence="10" id="KW-1185">Reference proteome</keyword>
<dbReference type="AlphaFoldDB" id="A0A8T2V8A4"/>
<dbReference type="SUPFAM" id="SSF53056">
    <property type="entry name" value="beta-carbonic anhydrase, cab"/>
    <property type="match status" value="1"/>
</dbReference>
<evidence type="ECO:0000256" key="8">
    <source>
        <dbReference type="RuleBase" id="RU003956"/>
    </source>
</evidence>
<reference evidence="9" key="1">
    <citation type="submission" date="2021-08" db="EMBL/GenBank/DDBJ databases">
        <title>WGS assembly of Ceratopteris richardii.</title>
        <authorList>
            <person name="Marchant D.B."/>
            <person name="Chen G."/>
            <person name="Jenkins J."/>
            <person name="Shu S."/>
            <person name="Leebens-Mack J."/>
            <person name="Grimwood J."/>
            <person name="Schmutz J."/>
            <person name="Soltis P."/>
            <person name="Soltis D."/>
            <person name="Chen Z.-H."/>
        </authorList>
    </citation>
    <scope>NUCLEOTIDE SEQUENCE</scope>
    <source>
        <strain evidence="9">Whitten #5841</strain>
        <tissue evidence="9">Leaf</tissue>
    </source>
</reference>
<proteinExistence type="inferred from homology"/>
<dbReference type="InterPro" id="IPR015892">
    <property type="entry name" value="Carbonic_anhydrase_CS"/>
</dbReference>